<dbReference type="AlphaFoldDB" id="A0A915E502"/>
<protein>
    <submittedName>
        <fullName evidence="3">Uncharacterized protein</fullName>
    </submittedName>
</protein>
<dbReference type="WBParaSite" id="jg26254">
    <property type="protein sequence ID" value="jg26254"/>
    <property type="gene ID" value="jg26254"/>
</dbReference>
<organism evidence="2 3">
    <name type="scientific">Ditylenchus dipsaci</name>
    <dbReference type="NCBI Taxonomy" id="166011"/>
    <lineage>
        <taxon>Eukaryota</taxon>
        <taxon>Metazoa</taxon>
        <taxon>Ecdysozoa</taxon>
        <taxon>Nematoda</taxon>
        <taxon>Chromadorea</taxon>
        <taxon>Rhabditida</taxon>
        <taxon>Tylenchina</taxon>
        <taxon>Tylenchomorpha</taxon>
        <taxon>Sphaerularioidea</taxon>
        <taxon>Anguinidae</taxon>
        <taxon>Anguininae</taxon>
        <taxon>Ditylenchus</taxon>
    </lineage>
</organism>
<feature type="region of interest" description="Disordered" evidence="1">
    <location>
        <begin position="80"/>
        <end position="104"/>
    </location>
</feature>
<evidence type="ECO:0000313" key="3">
    <source>
        <dbReference type="WBParaSite" id="jg26254"/>
    </source>
</evidence>
<reference evidence="3" key="1">
    <citation type="submission" date="2022-11" db="UniProtKB">
        <authorList>
            <consortium name="WormBaseParasite"/>
        </authorList>
    </citation>
    <scope>IDENTIFICATION</scope>
</reference>
<accession>A0A915E502</accession>
<sequence>MACELDGSFFFGQLAEWLRAIWLGARFIWQSSLQKLIDLNSMSTVNMCLRTKNRQLKHRLDQLWTENRQLKHRLDQLESSTSAQASSSRGRKQQSVTQQKEWQKEERPGFLNHLLTSEDRKFKSSPAGEVLYELLILYDKSLKLLKKRFMSQGPRTDCVRIKIAFAMGFLVSRKNSRGIFKEGGISCKLSDLSFVFDEMKLHPIYCSLSHSYKKVGEIRREQVPNDNEKLISECLFGDESYIDVFVPLKRFFINSLLIDCVEIVLNVVCCHK</sequence>
<name>A0A915E502_9BILA</name>
<evidence type="ECO:0000256" key="1">
    <source>
        <dbReference type="SAM" id="MobiDB-lite"/>
    </source>
</evidence>
<proteinExistence type="predicted"/>
<keyword evidence="2" id="KW-1185">Reference proteome</keyword>
<evidence type="ECO:0000313" key="2">
    <source>
        <dbReference type="Proteomes" id="UP000887574"/>
    </source>
</evidence>
<dbReference type="Proteomes" id="UP000887574">
    <property type="component" value="Unplaced"/>
</dbReference>